<feature type="compositionally biased region" description="Low complexity" evidence="1">
    <location>
        <begin position="165"/>
        <end position="179"/>
    </location>
</feature>
<name>A0ABP8WA67_9ACTN</name>
<keyword evidence="5" id="KW-1185">Reference proteome</keyword>
<dbReference type="Proteomes" id="UP001500621">
    <property type="component" value="Unassembled WGS sequence"/>
</dbReference>
<dbReference type="InterPro" id="IPR018764">
    <property type="entry name" value="RskA_C"/>
</dbReference>
<evidence type="ECO:0000256" key="2">
    <source>
        <dbReference type="SAM" id="Phobius"/>
    </source>
</evidence>
<protein>
    <recommendedName>
        <fullName evidence="3">Anti-sigma K factor RskA C-terminal domain-containing protein</fullName>
    </recommendedName>
</protein>
<sequence>MTEPTRHPDLVALLRGQLTQPDALAAGTHLETCAACREALVDAAVTHGLMTRAVATTGRFLLGERPEGPGTADAPGETATPIPPVATEPPPARPEPATPPTSRRPPVPPPVRGRRRRTTLAVAAATLVVLGAAGGLAASRLLGDDRADGGSVVAPAPSDQPSDQPTTPVVPTTAPATTTLDPVRGNGTGSLWLTPHDGVAELTLRTAGMPAAGAREYYYAWLIDAAGNRLLPLGQVASGGTTTFEVDPAVLAQYALVDVSLERDDGDPGHSADSLLRGVLA</sequence>
<proteinExistence type="predicted"/>
<dbReference type="Pfam" id="PF10099">
    <property type="entry name" value="RskA_C"/>
    <property type="match status" value="1"/>
</dbReference>
<dbReference type="EMBL" id="BAABIM010000002">
    <property type="protein sequence ID" value="GAA4684757.1"/>
    <property type="molecule type" value="Genomic_DNA"/>
</dbReference>
<evidence type="ECO:0000256" key="1">
    <source>
        <dbReference type="SAM" id="MobiDB-lite"/>
    </source>
</evidence>
<reference evidence="5" key="1">
    <citation type="journal article" date="2019" name="Int. J. Syst. Evol. Microbiol.">
        <title>The Global Catalogue of Microorganisms (GCM) 10K type strain sequencing project: providing services to taxonomists for standard genome sequencing and annotation.</title>
        <authorList>
            <consortium name="The Broad Institute Genomics Platform"/>
            <consortium name="The Broad Institute Genome Sequencing Center for Infectious Disease"/>
            <person name="Wu L."/>
            <person name="Ma J."/>
        </authorList>
    </citation>
    <scope>NUCLEOTIDE SEQUENCE [LARGE SCALE GENOMIC DNA]</scope>
    <source>
        <strain evidence="5">JCM 18127</strain>
    </source>
</reference>
<feature type="domain" description="Anti-sigma K factor RskA C-terminal" evidence="3">
    <location>
        <begin position="121"/>
        <end position="270"/>
    </location>
</feature>
<evidence type="ECO:0000313" key="4">
    <source>
        <dbReference type="EMBL" id="GAA4684757.1"/>
    </source>
</evidence>
<keyword evidence="2" id="KW-0812">Transmembrane</keyword>
<accession>A0ABP8WA67</accession>
<comment type="caution">
    <text evidence="4">The sequence shown here is derived from an EMBL/GenBank/DDBJ whole genome shotgun (WGS) entry which is preliminary data.</text>
</comment>
<keyword evidence="2" id="KW-1133">Transmembrane helix</keyword>
<keyword evidence="2" id="KW-0472">Membrane</keyword>
<evidence type="ECO:0000313" key="5">
    <source>
        <dbReference type="Proteomes" id="UP001500621"/>
    </source>
</evidence>
<organism evidence="4 5">
    <name type="scientific">Nocardioides nanhaiensis</name>
    <dbReference type="NCBI Taxonomy" id="1476871"/>
    <lineage>
        <taxon>Bacteria</taxon>
        <taxon>Bacillati</taxon>
        <taxon>Actinomycetota</taxon>
        <taxon>Actinomycetes</taxon>
        <taxon>Propionibacteriales</taxon>
        <taxon>Nocardioidaceae</taxon>
        <taxon>Nocardioides</taxon>
    </lineage>
</organism>
<feature type="region of interest" description="Disordered" evidence="1">
    <location>
        <begin position="148"/>
        <end position="187"/>
    </location>
</feature>
<feature type="region of interest" description="Disordered" evidence="1">
    <location>
        <begin position="60"/>
        <end position="116"/>
    </location>
</feature>
<gene>
    <name evidence="4" type="ORF">GCM10023226_22770</name>
</gene>
<evidence type="ECO:0000259" key="3">
    <source>
        <dbReference type="Pfam" id="PF10099"/>
    </source>
</evidence>
<dbReference type="RefSeq" id="WP_345265829.1">
    <property type="nucleotide sequence ID" value="NZ_BAABIM010000002.1"/>
</dbReference>
<feature type="compositionally biased region" description="Pro residues" evidence="1">
    <location>
        <begin position="81"/>
        <end position="111"/>
    </location>
</feature>
<feature type="transmembrane region" description="Helical" evidence="2">
    <location>
        <begin position="120"/>
        <end position="142"/>
    </location>
</feature>